<organism evidence="1 2">
    <name type="scientific">Amycolatopsis taiwanensis</name>
    <dbReference type="NCBI Taxonomy" id="342230"/>
    <lineage>
        <taxon>Bacteria</taxon>
        <taxon>Bacillati</taxon>
        <taxon>Actinomycetota</taxon>
        <taxon>Actinomycetes</taxon>
        <taxon>Pseudonocardiales</taxon>
        <taxon>Pseudonocardiaceae</taxon>
        <taxon>Amycolatopsis</taxon>
    </lineage>
</organism>
<evidence type="ECO:0000313" key="1">
    <source>
        <dbReference type="EMBL" id="GLY65483.1"/>
    </source>
</evidence>
<dbReference type="RefSeq" id="WP_285486672.1">
    <property type="nucleotide sequence ID" value="NZ_BSTI01000004.1"/>
</dbReference>
<proteinExistence type="predicted"/>
<dbReference type="AlphaFoldDB" id="A0A9W6VBX4"/>
<keyword evidence="2" id="KW-1185">Reference proteome</keyword>
<dbReference type="EMBL" id="BSTI01000004">
    <property type="protein sequence ID" value="GLY65483.1"/>
    <property type="molecule type" value="Genomic_DNA"/>
</dbReference>
<accession>A0A9W6VBX4</accession>
<evidence type="ECO:0000313" key="2">
    <source>
        <dbReference type="Proteomes" id="UP001165136"/>
    </source>
</evidence>
<protein>
    <submittedName>
        <fullName evidence="1">Uncharacterized protein</fullName>
    </submittedName>
</protein>
<sequence length="104" mass="10579">MADWQVDSGELAASASKVGAEARTLAGLARELDGVLVETADFDAHGDVAGRYTRVVSTHLAGQLHALADEAGILARDLSASAHSYDSADEDAARLVAGEGSEGA</sequence>
<name>A0A9W6VBX4_9PSEU</name>
<reference evidence="1" key="1">
    <citation type="submission" date="2023-03" db="EMBL/GenBank/DDBJ databases">
        <title>Amycolatopsis taiwanensis NBRC 103393.</title>
        <authorList>
            <person name="Ichikawa N."/>
            <person name="Sato H."/>
            <person name="Tonouchi N."/>
        </authorList>
    </citation>
    <scope>NUCLEOTIDE SEQUENCE</scope>
    <source>
        <strain evidence="1">NBRC 103393</strain>
    </source>
</reference>
<dbReference type="Proteomes" id="UP001165136">
    <property type="component" value="Unassembled WGS sequence"/>
</dbReference>
<comment type="caution">
    <text evidence="1">The sequence shown here is derived from an EMBL/GenBank/DDBJ whole genome shotgun (WGS) entry which is preliminary data.</text>
</comment>
<gene>
    <name evidence="1" type="ORF">Atai01_21020</name>
</gene>